<dbReference type="Pfam" id="PF01979">
    <property type="entry name" value="Amidohydro_1"/>
    <property type="match status" value="1"/>
</dbReference>
<accession>A0A1G9ER27</accession>
<organism evidence="11 12">
    <name type="scientific">Cryobacterium psychrotolerans</name>
    <dbReference type="NCBI Taxonomy" id="386301"/>
    <lineage>
        <taxon>Bacteria</taxon>
        <taxon>Bacillati</taxon>
        <taxon>Actinomycetota</taxon>
        <taxon>Actinomycetes</taxon>
        <taxon>Micrococcales</taxon>
        <taxon>Microbacteriaceae</taxon>
        <taxon>Cryobacterium</taxon>
    </lineage>
</organism>
<comment type="similarity">
    <text evidence="3">Belongs to the metallo-dependent hydrolases superfamily. Allantoinase family.</text>
</comment>
<feature type="domain" description="Amidohydrolase-related" evidence="10">
    <location>
        <begin position="68"/>
        <end position="444"/>
    </location>
</feature>
<dbReference type="EMBL" id="FNFU01000013">
    <property type="protein sequence ID" value="SDK78538.1"/>
    <property type="molecule type" value="Genomic_DNA"/>
</dbReference>
<evidence type="ECO:0000313" key="11">
    <source>
        <dbReference type="EMBL" id="SDK78538.1"/>
    </source>
</evidence>
<dbReference type="SUPFAM" id="SSF51338">
    <property type="entry name" value="Composite domain of metallo-dependent hydrolases"/>
    <property type="match status" value="1"/>
</dbReference>
<sequence>MSARPEDTAPTGPAARGFDLVIRASRILTPAGIVSAEVGIRAGVITRIEPLGSGLDGVSTIELTADETLIPGLVDTHVHVNEPGRTEWEGFASATRAAAAGGVTTIIDMPLNSIPPTTTARALELKRSVAQGQCFVDVGFWGGAVPGNTAELRGLHDAGVFGFKCFLLPSGVDEFPPLEPAEMEADMALTSGLNSVLIVHAEDARTIDRAPAAAGDHYDTFLASRPRAAENLAIADVIERARRTGARAHILHLSSSDALPMIAGARRDGVKLTVETCPHYLTLTAEEIPDGATAFKCCPPIREASNRDLLWQGLTEGVIDCIVSDHSPSTLDLKDPANGDFAVAWGGVSSLQLGLSLVWTEARTRGISLERVLGWMSTTPANLARLTRKGRLSVGSDADMAIFGAEDTFVVDARKLNHKNPITPYDGRTLTGVVRMTFLRGREVDGRTPTGRLLRRGT</sequence>
<dbReference type="InterPro" id="IPR032466">
    <property type="entry name" value="Metal_Hydrolase"/>
</dbReference>
<keyword evidence="12" id="KW-1185">Reference proteome</keyword>
<evidence type="ECO:0000256" key="8">
    <source>
        <dbReference type="ARBA" id="ARBA00022801"/>
    </source>
</evidence>
<comment type="pathway">
    <text evidence="2">Nitrogen metabolism; (S)-allantoin degradation; allantoate from (S)-allantoin: step 1/1.</text>
</comment>
<dbReference type="GO" id="GO:0005737">
    <property type="term" value="C:cytoplasm"/>
    <property type="evidence" value="ECO:0007669"/>
    <property type="project" value="TreeGrafter"/>
</dbReference>
<evidence type="ECO:0000256" key="2">
    <source>
        <dbReference type="ARBA" id="ARBA00004968"/>
    </source>
</evidence>
<keyword evidence="7" id="KW-0479">Metal-binding</keyword>
<dbReference type="Proteomes" id="UP000198701">
    <property type="component" value="Unassembled WGS sequence"/>
</dbReference>
<dbReference type="GO" id="GO:0004038">
    <property type="term" value="F:allantoinase activity"/>
    <property type="evidence" value="ECO:0007669"/>
    <property type="project" value="UniProtKB-EC"/>
</dbReference>
<dbReference type="STRING" id="386301.SAMN05216282_11344"/>
<evidence type="ECO:0000256" key="3">
    <source>
        <dbReference type="ARBA" id="ARBA00010368"/>
    </source>
</evidence>
<keyword evidence="6" id="KW-0659">Purine metabolism</keyword>
<evidence type="ECO:0000256" key="1">
    <source>
        <dbReference type="ARBA" id="ARBA00001947"/>
    </source>
</evidence>
<evidence type="ECO:0000313" key="12">
    <source>
        <dbReference type="Proteomes" id="UP000198701"/>
    </source>
</evidence>
<dbReference type="Gene3D" id="3.20.20.140">
    <property type="entry name" value="Metal-dependent hydrolases"/>
    <property type="match status" value="1"/>
</dbReference>
<dbReference type="InterPro" id="IPR006680">
    <property type="entry name" value="Amidohydro-rel"/>
</dbReference>
<dbReference type="GO" id="GO:0050897">
    <property type="term" value="F:cobalt ion binding"/>
    <property type="evidence" value="ECO:0007669"/>
    <property type="project" value="InterPro"/>
</dbReference>
<comment type="subunit">
    <text evidence="4">Homotetramer.</text>
</comment>
<dbReference type="SUPFAM" id="SSF51556">
    <property type="entry name" value="Metallo-dependent hydrolases"/>
    <property type="match status" value="1"/>
</dbReference>
<evidence type="ECO:0000256" key="7">
    <source>
        <dbReference type="ARBA" id="ARBA00022723"/>
    </source>
</evidence>
<keyword evidence="8" id="KW-0378">Hydrolase</keyword>
<dbReference type="NCBIfam" id="TIGR03178">
    <property type="entry name" value="allantoinase"/>
    <property type="match status" value="1"/>
</dbReference>
<dbReference type="GO" id="GO:0006145">
    <property type="term" value="P:purine nucleobase catabolic process"/>
    <property type="evidence" value="ECO:0007669"/>
    <property type="project" value="TreeGrafter"/>
</dbReference>
<dbReference type="PANTHER" id="PTHR43668">
    <property type="entry name" value="ALLANTOINASE"/>
    <property type="match status" value="1"/>
</dbReference>
<dbReference type="RefSeq" id="WP_092324043.1">
    <property type="nucleotide sequence ID" value="NZ_FNFU01000013.1"/>
</dbReference>
<dbReference type="GO" id="GO:0008270">
    <property type="term" value="F:zinc ion binding"/>
    <property type="evidence" value="ECO:0007669"/>
    <property type="project" value="InterPro"/>
</dbReference>
<comment type="cofactor">
    <cofactor evidence="1">
        <name>Zn(2+)</name>
        <dbReference type="ChEBI" id="CHEBI:29105"/>
    </cofactor>
</comment>
<dbReference type="InterPro" id="IPR017593">
    <property type="entry name" value="Allantoinase"/>
</dbReference>
<dbReference type="InterPro" id="IPR011059">
    <property type="entry name" value="Metal-dep_hydrolase_composite"/>
</dbReference>
<dbReference type="GO" id="GO:0000256">
    <property type="term" value="P:allantoin catabolic process"/>
    <property type="evidence" value="ECO:0007669"/>
    <property type="project" value="InterPro"/>
</dbReference>
<evidence type="ECO:0000256" key="9">
    <source>
        <dbReference type="ARBA" id="ARBA00022833"/>
    </source>
</evidence>
<dbReference type="EC" id="3.5.2.5" evidence="5"/>
<evidence type="ECO:0000256" key="4">
    <source>
        <dbReference type="ARBA" id="ARBA00011881"/>
    </source>
</evidence>
<dbReference type="AlphaFoldDB" id="A0A1G9ER27"/>
<dbReference type="OrthoDB" id="9803027at2"/>
<reference evidence="11 12" key="1">
    <citation type="submission" date="2016-10" db="EMBL/GenBank/DDBJ databases">
        <authorList>
            <person name="de Groot N.N."/>
        </authorList>
    </citation>
    <scope>NUCLEOTIDE SEQUENCE [LARGE SCALE GENOMIC DNA]</scope>
    <source>
        <strain evidence="11 12">CGMCC 1.5382</strain>
    </source>
</reference>
<keyword evidence="9" id="KW-0862">Zinc</keyword>
<dbReference type="InterPro" id="IPR050138">
    <property type="entry name" value="DHOase/Allantoinase_Hydrolase"/>
</dbReference>
<proteinExistence type="inferred from homology"/>
<dbReference type="PANTHER" id="PTHR43668:SF2">
    <property type="entry name" value="ALLANTOINASE"/>
    <property type="match status" value="1"/>
</dbReference>
<name>A0A1G9ER27_9MICO</name>
<dbReference type="FunFam" id="3.20.20.140:FF:000032">
    <property type="entry name" value="Allantoinase Dal1"/>
    <property type="match status" value="1"/>
</dbReference>
<evidence type="ECO:0000259" key="10">
    <source>
        <dbReference type="Pfam" id="PF01979"/>
    </source>
</evidence>
<protein>
    <recommendedName>
        <fullName evidence="5">allantoinase</fullName>
        <ecNumber evidence="5">3.5.2.5</ecNumber>
    </recommendedName>
</protein>
<gene>
    <name evidence="11" type="ORF">SAMN05216282_11344</name>
</gene>
<evidence type="ECO:0000256" key="6">
    <source>
        <dbReference type="ARBA" id="ARBA00022631"/>
    </source>
</evidence>
<evidence type="ECO:0000256" key="5">
    <source>
        <dbReference type="ARBA" id="ARBA00012863"/>
    </source>
</evidence>